<feature type="compositionally biased region" description="Basic and acidic residues" evidence="2">
    <location>
        <begin position="260"/>
        <end position="274"/>
    </location>
</feature>
<name>A0A699HFW2_TANCI</name>
<feature type="region of interest" description="Disordered" evidence="2">
    <location>
        <begin position="652"/>
        <end position="674"/>
    </location>
</feature>
<organism evidence="3">
    <name type="scientific">Tanacetum cinerariifolium</name>
    <name type="common">Dalmatian daisy</name>
    <name type="synonym">Chrysanthemum cinerariifolium</name>
    <dbReference type="NCBI Taxonomy" id="118510"/>
    <lineage>
        <taxon>Eukaryota</taxon>
        <taxon>Viridiplantae</taxon>
        <taxon>Streptophyta</taxon>
        <taxon>Embryophyta</taxon>
        <taxon>Tracheophyta</taxon>
        <taxon>Spermatophyta</taxon>
        <taxon>Magnoliopsida</taxon>
        <taxon>eudicotyledons</taxon>
        <taxon>Gunneridae</taxon>
        <taxon>Pentapetalae</taxon>
        <taxon>asterids</taxon>
        <taxon>campanulids</taxon>
        <taxon>Asterales</taxon>
        <taxon>Asteraceae</taxon>
        <taxon>Asteroideae</taxon>
        <taxon>Anthemideae</taxon>
        <taxon>Anthemidinae</taxon>
        <taxon>Tanacetum</taxon>
    </lineage>
</organism>
<feature type="region of interest" description="Disordered" evidence="2">
    <location>
        <begin position="187"/>
        <end position="339"/>
    </location>
</feature>
<evidence type="ECO:0008006" key="4">
    <source>
        <dbReference type="Google" id="ProtNLM"/>
    </source>
</evidence>
<feature type="compositionally biased region" description="Polar residues" evidence="2">
    <location>
        <begin position="310"/>
        <end position="321"/>
    </location>
</feature>
<protein>
    <recommendedName>
        <fullName evidence="4">Transposase (Putative), gypsy type</fullName>
    </recommendedName>
</protein>
<feature type="compositionally biased region" description="Polar residues" evidence="2">
    <location>
        <begin position="665"/>
        <end position="674"/>
    </location>
</feature>
<reference evidence="3" key="1">
    <citation type="journal article" date="2019" name="Sci. Rep.">
        <title>Draft genome of Tanacetum cinerariifolium, the natural source of mosquito coil.</title>
        <authorList>
            <person name="Yamashiro T."/>
            <person name="Shiraishi A."/>
            <person name="Satake H."/>
            <person name="Nakayama K."/>
        </authorList>
    </citation>
    <scope>NUCLEOTIDE SEQUENCE</scope>
</reference>
<feature type="compositionally biased region" description="Polar residues" evidence="2">
    <location>
        <begin position="192"/>
        <end position="201"/>
    </location>
</feature>
<dbReference type="AlphaFoldDB" id="A0A699HFW2"/>
<proteinExistence type="predicted"/>
<evidence type="ECO:0000313" key="3">
    <source>
        <dbReference type="EMBL" id="GEY09237.1"/>
    </source>
</evidence>
<keyword evidence="1" id="KW-0175">Coiled coil</keyword>
<gene>
    <name evidence="3" type="ORF">Tci_381211</name>
</gene>
<dbReference type="EMBL" id="BKCJ010151247">
    <property type="protein sequence ID" value="GEY09237.1"/>
    <property type="molecule type" value="Genomic_DNA"/>
</dbReference>
<evidence type="ECO:0000256" key="2">
    <source>
        <dbReference type="SAM" id="MobiDB-lite"/>
    </source>
</evidence>
<comment type="caution">
    <text evidence="3">The sequence shown here is derived from an EMBL/GenBank/DDBJ whole genome shotgun (WGS) entry which is preliminary data.</text>
</comment>
<feature type="coiled-coil region" evidence="1">
    <location>
        <begin position="388"/>
        <end position="422"/>
    </location>
</feature>
<evidence type="ECO:0000256" key="1">
    <source>
        <dbReference type="SAM" id="Coils"/>
    </source>
</evidence>
<accession>A0A699HFW2</accession>
<sequence length="674" mass="74423">MALHTELPGPEDRIVDFPEGKARPRVDVFQQEAREKYPSMLYQALRFPKKLEQPLLLGGREGVPYYCGLAYKCSEGRDASREYVFPRGCDDTEHTSYPNPEALLYLVGLNRIYYLGDEVYLTFLHDDDQGGLIRAPNPTKVKTGSRPRAAHEVSLLTVTAYRVIKMEDPAAATDSSRVPSTIERSSLDFANENPSQQSTGPEDQEVAAPEMSPPENVTTTRVAPEAGQAERVAATGPPVVKERRKRDHDGVDTNAPPNVLRRDHADPRPTESTRRGKSLAAIELGMGSTRLVSASQGTPVDVSDPDPLQSRPSVDVTQSSKGAVAAGDPKSENTSFTSMVGSRESIYRPEWELRHLHNDNFFKAIQCKLGTASGDGVAAVVKARENEIKNHETLLEAETDMKKAAENKSSELSKELENMRALFSYLQEFKQYEDNRVEQRCAEMDARLDALSIDFDEELYPHMLTTIAGRRWVIGRGLRLAMMKSDESTELRQAFADVVSAGIAKGMTEAKYIAALHALKNLKYPLVDQLESLKDAPMDVIMASLHPESDTGDDAPQWIRELRPSSSQPTIPVYPEARDPMDHWASKEEILLADVIAANVSRAEKKKKCRVVCRTHRVGFTHHAGSDGVPVSMPTVAPQGLAILLADAATQTEISEDEASPRLLRSSTLPAMHS</sequence>